<evidence type="ECO:0000313" key="2">
    <source>
        <dbReference type="Proteomes" id="UP000281406"/>
    </source>
</evidence>
<name>A0A3N0YL98_ANAGA</name>
<sequence>MSRCSPDPAWVHTDVVVSDGERDFYQVGIFQTHRIQSGQPYFTFRGSGRHPTLPVTVVTAVLSDWTVCVDVLAVCGRVCECLGLGFGCQRGLTRSGMFRHARGGCRGNSFFLKESSQAWGVDVGILGRLRRRGEINRGRKIEREPAVWNGCCRY</sequence>
<dbReference type="EMBL" id="RJVU01036174">
    <property type="protein sequence ID" value="ROL47042.1"/>
    <property type="molecule type" value="Genomic_DNA"/>
</dbReference>
<accession>A0A3N0YL98</accession>
<reference evidence="1 2" key="1">
    <citation type="submission" date="2018-10" db="EMBL/GenBank/DDBJ databases">
        <title>Genome assembly for a Yunnan-Guizhou Plateau 3E fish, Anabarilius grahami (Regan), and its evolutionary and genetic applications.</title>
        <authorList>
            <person name="Jiang W."/>
        </authorList>
    </citation>
    <scope>NUCLEOTIDE SEQUENCE [LARGE SCALE GENOMIC DNA]</scope>
    <source>
        <strain evidence="1">AG-KIZ</strain>
        <tissue evidence="1">Muscle</tissue>
    </source>
</reference>
<comment type="caution">
    <text evidence="1">The sequence shown here is derived from an EMBL/GenBank/DDBJ whole genome shotgun (WGS) entry which is preliminary data.</text>
</comment>
<protein>
    <submittedName>
        <fullName evidence="1">Uncharacterized protein</fullName>
    </submittedName>
</protein>
<keyword evidence="2" id="KW-1185">Reference proteome</keyword>
<dbReference type="AlphaFoldDB" id="A0A3N0YL98"/>
<gene>
    <name evidence="1" type="ORF">DPX16_20694</name>
</gene>
<proteinExistence type="predicted"/>
<organism evidence="1 2">
    <name type="scientific">Anabarilius grahami</name>
    <name type="common">Kanglang fish</name>
    <name type="synonym">Barilius grahami</name>
    <dbReference type="NCBI Taxonomy" id="495550"/>
    <lineage>
        <taxon>Eukaryota</taxon>
        <taxon>Metazoa</taxon>
        <taxon>Chordata</taxon>
        <taxon>Craniata</taxon>
        <taxon>Vertebrata</taxon>
        <taxon>Euteleostomi</taxon>
        <taxon>Actinopterygii</taxon>
        <taxon>Neopterygii</taxon>
        <taxon>Teleostei</taxon>
        <taxon>Ostariophysi</taxon>
        <taxon>Cypriniformes</taxon>
        <taxon>Xenocyprididae</taxon>
        <taxon>Xenocypridinae</taxon>
        <taxon>Xenocypridinae incertae sedis</taxon>
        <taxon>Anabarilius</taxon>
    </lineage>
</organism>
<dbReference type="Proteomes" id="UP000281406">
    <property type="component" value="Unassembled WGS sequence"/>
</dbReference>
<evidence type="ECO:0000313" key="1">
    <source>
        <dbReference type="EMBL" id="ROL47042.1"/>
    </source>
</evidence>